<organism evidence="1 2">
    <name type="scientific">Serratia phage 2050H1</name>
    <dbReference type="NCBI Taxonomy" id="2024250"/>
    <lineage>
        <taxon>Viruses</taxon>
        <taxon>Duplodnaviria</taxon>
        <taxon>Heunggongvirae</taxon>
        <taxon>Uroviricota</taxon>
        <taxon>Caudoviricetes</taxon>
        <taxon>Pantevenvirales</taxon>
        <taxon>Ackermannviridae</taxon>
        <taxon>Miltonvirus</taxon>
        <taxon>Miltonvirus MAM1</taxon>
    </lineage>
</organism>
<evidence type="ECO:0000313" key="2">
    <source>
        <dbReference type="Proteomes" id="UP000224362"/>
    </source>
</evidence>
<evidence type="ECO:0000313" key="1">
    <source>
        <dbReference type="EMBL" id="ASZ78868.1"/>
    </source>
</evidence>
<dbReference type="Proteomes" id="UP000224362">
    <property type="component" value="Segment"/>
</dbReference>
<dbReference type="EMBL" id="MF285619">
    <property type="protein sequence ID" value="ASZ78868.1"/>
    <property type="molecule type" value="Genomic_DNA"/>
</dbReference>
<sequence>MNAVEQNVLFSKHQGHIKAKDLKVVYLKTGSILQRRDVVIRWSRGYWHVYDVVEKVVSPSSRSRHRLLLDALKSVH</sequence>
<gene>
    <name evidence="1" type="ORF">2050H1_102</name>
</gene>
<protein>
    <submittedName>
        <fullName evidence="1">Uncharacterized protein</fullName>
    </submittedName>
</protein>
<reference evidence="1 2" key="1">
    <citation type="submission" date="2017-06" db="EMBL/GenBank/DDBJ databases">
        <authorList>
            <person name="Kim H.J."/>
            <person name="Triplett B.A."/>
        </authorList>
    </citation>
    <scope>NUCLEOTIDE SEQUENCE [LARGE SCALE GENOMIC DNA]</scope>
</reference>
<name>A0A249Y2F6_9CAUD</name>
<proteinExistence type="predicted"/>
<accession>A0A249Y2F6</accession>